<keyword evidence="2" id="KW-1185">Reference proteome</keyword>
<dbReference type="InParanoid" id="A0A061FNT6"/>
<gene>
    <name evidence="1" type="ORF">TCM_042952</name>
</gene>
<dbReference type="Gramene" id="EOY18347">
    <property type="protein sequence ID" value="EOY18347"/>
    <property type="gene ID" value="TCM_042952"/>
</dbReference>
<sequence length="130" mass="14007">MPAAFLFEASYKLGLFTRSLEMNKIDLICFGHSTSLWPFAINLPCAKGSETAEGLDAVQGGTRIGLSSNKSIDHALNCVTGIFLTSILGLKQHLAFLTLEAVQLLKASLQSKTVLTDVFFGKKGNVSHAY</sequence>
<name>A0A061FNT6_THECC</name>
<proteinExistence type="predicted"/>
<reference evidence="1 2" key="1">
    <citation type="journal article" date="2013" name="Genome Biol.">
        <title>The genome sequence of the most widely cultivated cacao type and its use to identify candidate genes regulating pod color.</title>
        <authorList>
            <person name="Motamayor J.C."/>
            <person name="Mockaitis K."/>
            <person name="Schmutz J."/>
            <person name="Haiminen N."/>
            <person name="Iii D.L."/>
            <person name="Cornejo O."/>
            <person name="Findley S.D."/>
            <person name="Zheng P."/>
            <person name="Utro F."/>
            <person name="Royaert S."/>
            <person name="Saski C."/>
            <person name="Jenkins J."/>
            <person name="Podicheti R."/>
            <person name="Zhao M."/>
            <person name="Scheffler B.E."/>
            <person name="Stack J.C."/>
            <person name="Feltus F.A."/>
            <person name="Mustiga G.M."/>
            <person name="Amores F."/>
            <person name="Phillips W."/>
            <person name="Marelli J.P."/>
            <person name="May G.D."/>
            <person name="Shapiro H."/>
            <person name="Ma J."/>
            <person name="Bustamante C.D."/>
            <person name="Schnell R.J."/>
            <person name="Main D."/>
            <person name="Gilbert D."/>
            <person name="Parida L."/>
            <person name="Kuhn D.N."/>
        </authorList>
    </citation>
    <scope>NUCLEOTIDE SEQUENCE [LARGE SCALE GENOMIC DNA]</scope>
    <source>
        <strain evidence="2">cv. Matina 1-6</strain>
    </source>
</reference>
<dbReference type="HOGENOM" id="CLU_1941884_0_0_1"/>
<dbReference type="Proteomes" id="UP000026915">
    <property type="component" value="Chromosome 10"/>
</dbReference>
<dbReference type="AlphaFoldDB" id="A0A061FNT6"/>
<evidence type="ECO:0000313" key="2">
    <source>
        <dbReference type="Proteomes" id="UP000026915"/>
    </source>
</evidence>
<evidence type="ECO:0000313" key="1">
    <source>
        <dbReference type="EMBL" id="EOY18347.1"/>
    </source>
</evidence>
<organism evidence="1 2">
    <name type="scientific">Theobroma cacao</name>
    <name type="common">Cacao</name>
    <name type="synonym">Cocoa</name>
    <dbReference type="NCBI Taxonomy" id="3641"/>
    <lineage>
        <taxon>Eukaryota</taxon>
        <taxon>Viridiplantae</taxon>
        <taxon>Streptophyta</taxon>
        <taxon>Embryophyta</taxon>
        <taxon>Tracheophyta</taxon>
        <taxon>Spermatophyta</taxon>
        <taxon>Magnoliopsida</taxon>
        <taxon>eudicotyledons</taxon>
        <taxon>Gunneridae</taxon>
        <taxon>Pentapetalae</taxon>
        <taxon>rosids</taxon>
        <taxon>malvids</taxon>
        <taxon>Malvales</taxon>
        <taxon>Malvaceae</taxon>
        <taxon>Byttnerioideae</taxon>
        <taxon>Theobroma</taxon>
    </lineage>
</organism>
<accession>A0A061FNT6</accession>
<dbReference type="EMBL" id="CM001888">
    <property type="protein sequence ID" value="EOY18347.1"/>
    <property type="molecule type" value="Genomic_DNA"/>
</dbReference>
<protein>
    <submittedName>
        <fullName evidence="1">Uncharacterized protein</fullName>
    </submittedName>
</protein>